<dbReference type="EMBL" id="KU377538">
    <property type="protein sequence ID" value="ANS70990.1"/>
    <property type="molecule type" value="Genomic_DNA"/>
</dbReference>
<sequence>MHNNNGPEQHYNYQDDAYGQNFYYDGGNADGDALIATIENAIAPRRRNGNRRRQRRDARFDAVDQQAVAVATTNPATLVNTLNDNSSSVALYILSDTSEKKQNSFEMLSKVSGVAKTILNDIEQNRQSLHLDVTKGIGTLQMLNNIYDNSVGMV</sequence>
<dbReference type="InterPro" id="IPR009477">
    <property type="entry name" value="Baculo_Ac102"/>
</dbReference>
<proteinExistence type="predicted"/>
<reference evidence="1" key="1">
    <citation type="journal article" date="2016" name="J. Invertebr. Pathol.">
        <title>An alphabaculovirus isolated from dead Lymantria dispar larvae shows high genetic similarity to baculovirus previously isolated from Lymantria monacha - An example of adaptation to a new host.</title>
        <authorList>
            <person name="Rabalski L."/>
            <person name="Krejmer-Rabalska M."/>
            <person name="Skrzecz I."/>
            <person name="Wasag B."/>
            <person name="Szewczyk B."/>
        </authorList>
    </citation>
    <scope>NUCLEOTIDE SEQUENCE</scope>
    <source>
        <strain evidence="1">BNP</strain>
    </source>
</reference>
<organism evidence="1">
    <name type="scientific">Lymantria dispar multicapsid nuclear polyhedrosis virus</name>
    <name type="common">LdMNPV</name>
    <dbReference type="NCBI Taxonomy" id="10449"/>
    <lineage>
        <taxon>Viruses</taxon>
        <taxon>Viruses incertae sedis</taxon>
        <taxon>Naldaviricetes</taxon>
        <taxon>Lefavirales</taxon>
        <taxon>Baculoviridae</taxon>
        <taxon>Alphabaculovirus</taxon>
        <taxon>Alphabaculovirus lydisparis</taxon>
    </lineage>
</organism>
<evidence type="ECO:0000313" key="1">
    <source>
        <dbReference type="EMBL" id="ANS70990.1"/>
    </source>
</evidence>
<protein>
    <submittedName>
        <fullName evidence="1">Protein p12</fullName>
    </submittedName>
</protein>
<accession>A0A1B1MQX5</accession>
<dbReference type="Pfam" id="PF06497">
    <property type="entry name" value="Baculo_Ac102"/>
    <property type="match status" value="1"/>
</dbReference>
<name>A0A1B1MQX5_NPVLD</name>
<organismHost>
    <name type="scientific">Lepidoptera</name>
    <name type="common">moths &amp; butterflies</name>
    <dbReference type="NCBI Taxonomy" id="7088"/>
</organismHost>